<gene>
    <name evidence="2" type="ORF">IWX46DRAFT_630371</name>
</gene>
<evidence type="ECO:0000313" key="2">
    <source>
        <dbReference type="EMBL" id="KAK7532750.1"/>
    </source>
</evidence>
<dbReference type="Proteomes" id="UP001365128">
    <property type="component" value="Unassembled WGS sequence"/>
</dbReference>
<comment type="caution">
    <text evidence="2">The sequence shown here is derived from an EMBL/GenBank/DDBJ whole genome shotgun (WGS) entry which is preliminary data.</text>
</comment>
<evidence type="ECO:0000313" key="3">
    <source>
        <dbReference type="Proteomes" id="UP001365128"/>
    </source>
</evidence>
<sequence>MTTCALSKTSPNNVLTTVLAMFPRRLFSSPHDPLRRLSSRCLPSHRTAARFLLKSQPEALIMTDTQKQAAMVARQRRDENLKGKRGRSHRPIPSSCIASAADTWAHVFDLLDAMNDVHRELFSQPDCLCDAHFRERGVGRGVAWSIAPGVAHQCVEDVASQSSQPASTIDGEITAQGRAQVVGTEFCASRTGRESICVRSAPCGVHVYADGVFGSSNYMYVARRTSVVMDARPKGTGVRRGSLRTTSVRPLRAGTDKRQPAASHLAPASKAPRESSDNSHQPVFPSCRATMTHSPCALLTGPDAVRDDGMANNVRGSSSTQPRQRHHSASHRFCSFEHNAFIGPTCRCVIRSPALAAGKWLRPKGRRTPLNAVLVVKRPATFLLCGRAGSQQSLQECGRSVWALVSTEQVGEQPETDTYGGNEALQCRMSLIQLKLKLVTHRTTHRRRKRKRKGREKE</sequence>
<reference evidence="2 3" key="1">
    <citation type="submission" date="2024-04" db="EMBL/GenBank/DDBJ databases">
        <title>Phyllosticta paracitricarpa is synonymous to the EU quarantine fungus P. citricarpa based on phylogenomic analyses.</title>
        <authorList>
            <consortium name="Lawrence Berkeley National Laboratory"/>
            <person name="Van Ingen-Buijs V.A."/>
            <person name="Van Westerhoven A.C."/>
            <person name="Haridas S."/>
            <person name="Skiadas P."/>
            <person name="Martin F."/>
            <person name="Groenewald J.Z."/>
            <person name="Crous P.W."/>
            <person name="Seidl M.F."/>
        </authorList>
    </citation>
    <scope>NUCLEOTIDE SEQUENCE [LARGE SCALE GENOMIC DNA]</scope>
    <source>
        <strain evidence="2 3">CBS 122670</strain>
    </source>
</reference>
<feature type="region of interest" description="Disordered" evidence="1">
    <location>
        <begin position="307"/>
        <end position="326"/>
    </location>
</feature>
<name>A0ABR1LC00_9PEZI</name>
<keyword evidence="3" id="KW-1185">Reference proteome</keyword>
<protein>
    <submittedName>
        <fullName evidence="2">Uncharacterized protein</fullName>
    </submittedName>
</protein>
<dbReference type="EMBL" id="JBBPDW010000048">
    <property type="protein sequence ID" value="KAK7532750.1"/>
    <property type="molecule type" value="Genomic_DNA"/>
</dbReference>
<accession>A0ABR1LC00</accession>
<feature type="region of interest" description="Disordered" evidence="1">
    <location>
        <begin position="233"/>
        <end position="285"/>
    </location>
</feature>
<organism evidence="2 3">
    <name type="scientific">Phyllosticta citricarpa</name>
    <dbReference type="NCBI Taxonomy" id="55181"/>
    <lineage>
        <taxon>Eukaryota</taxon>
        <taxon>Fungi</taxon>
        <taxon>Dikarya</taxon>
        <taxon>Ascomycota</taxon>
        <taxon>Pezizomycotina</taxon>
        <taxon>Dothideomycetes</taxon>
        <taxon>Dothideomycetes incertae sedis</taxon>
        <taxon>Botryosphaeriales</taxon>
        <taxon>Phyllostictaceae</taxon>
        <taxon>Phyllosticta</taxon>
    </lineage>
</organism>
<proteinExistence type="predicted"/>
<evidence type="ECO:0000256" key="1">
    <source>
        <dbReference type="SAM" id="MobiDB-lite"/>
    </source>
</evidence>